<feature type="region of interest" description="Disordered" evidence="3">
    <location>
        <begin position="43"/>
        <end position="343"/>
    </location>
</feature>
<feature type="compositionally biased region" description="Low complexity" evidence="3">
    <location>
        <begin position="260"/>
        <end position="269"/>
    </location>
</feature>
<reference evidence="5 6" key="1">
    <citation type="journal article" date="2020" name="Fungal Divers.">
        <title>Resolving the Mortierellaceae phylogeny through synthesis of multi-gene phylogenetics and phylogenomics.</title>
        <authorList>
            <person name="Vandepol N."/>
            <person name="Liber J."/>
            <person name="Desiro A."/>
            <person name="Na H."/>
            <person name="Kennedy M."/>
            <person name="Barry K."/>
            <person name="Grigoriev I.V."/>
            <person name="Miller A.N."/>
            <person name="O'Donnell K."/>
            <person name="Stajich J.E."/>
            <person name="Bonito G."/>
        </authorList>
    </citation>
    <scope>NUCLEOTIDE SEQUENCE [LARGE SCALE GENOMIC DNA]</scope>
    <source>
        <strain evidence="5 6">AD045</strain>
    </source>
</reference>
<dbReference type="InterPro" id="IPR000504">
    <property type="entry name" value="RRM_dom"/>
</dbReference>
<feature type="compositionally biased region" description="Polar residues" evidence="3">
    <location>
        <begin position="197"/>
        <end position="206"/>
    </location>
</feature>
<feature type="compositionally biased region" description="Polar residues" evidence="3">
    <location>
        <begin position="136"/>
        <end position="151"/>
    </location>
</feature>
<dbReference type="PANTHER" id="PTHR48024:SF56">
    <property type="entry name" value="HETEROGENEOUS NUCLEAR RIBONUCLEOPROTEIN A0"/>
    <property type="match status" value="1"/>
</dbReference>
<keyword evidence="1 2" id="KW-0694">RNA-binding</keyword>
<dbReference type="Gene3D" id="3.30.70.330">
    <property type="match status" value="1"/>
</dbReference>
<evidence type="ECO:0000256" key="1">
    <source>
        <dbReference type="ARBA" id="ARBA00022884"/>
    </source>
</evidence>
<evidence type="ECO:0000256" key="2">
    <source>
        <dbReference type="PROSITE-ProRule" id="PRU00176"/>
    </source>
</evidence>
<protein>
    <recommendedName>
        <fullName evidence="4">RRM domain-containing protein</fullName>
    </recommendedName>
</protein>
<dbReference type="EMBL" id="JAAAIM010000045">
    <property type="protein sequence ID" value="KAG0296896.1"/>
    <property type="molecule type" value="Genomic_DNA"/>
</dbReference>
<dbReference type="Pfam" id="PF00076">
    <property type="entry name" value="RRM_1"/>
    <property type="match status" value="1"/>
</dbReference>
<evidence type="ECO:0000256" key="3">
    <source>
        <dbReference type="SAM" id="MobiDB-lite"/>
    </source>
</evidence>
<organism evidence="5 6">
    <name type="scientific">Linnemannia gamsii</name>
    <dbReference type="NCBI Taxonomy" id="64522"/>
    <lineage>
        <taxon>Eukaryota</taxon>
        <taxon>Fungi</taxon>
        <taxon>Fungi incertae sedis</taxon>
        <taxon>Mucoromycota</taxon>
        <taxon>Mortierellomycotina</taxon>
        <taxon>Mortierellomycetes</taxon>
        <taxon>Mortierellales</taxon>
        <taxon>Mortierellaceae</taxon>
        <taxon>Linnemannia</taxon>
    </lineage>
</organism>
<evidence type="ECO:0000313" key="5">
    <source>
        <dbReference type="EMBL" id="KAG0296896.1"/>
    </source>
</evidence>
<dbReference type="InterPro" id="IPR050886">
    <property type="entry name" value="RNA-binding_reg"/>
</dbReference>
<sequence>MDDKLQEKFALVQQMRREKELKEAKAKESQPFDIFSIAGVTLPTSGGAGGLNMTIRHDSQSISGSSASVGSVKRPRKERTNSTNSTTDEPIQAPAGGDDSTNAQKPKLKRSSMAARNDPQDSISRSDAVEHDSDVTMESGSQQQTFTTAESTEQEKTQSPSSATPPTPLPSPPNDGSNRRNSGSSSPTKLLAKDMTHNVQSRSGSIDENEEMVIDMFGRSVPRSRHHSSDEGSDSESDMAHPRRRRRTRMEEEELDRYRPSYQRSGRYGSRSRSRSRSRSYSPGGRRQHRRSRSRSVSPYYPHAREGDRRRRGGGRRGGDREGRDRHSGDEAPPRNPAEEVDPYQAASRYLDTAFYPTKIYVGNLPSSISLTSLRTLFAPFGDIEDMNLVEGKDFGFVTYVDPAGAQQALAKMNGAMLDGTYIRVNRAKIPERNRRGFAGVAWMDEDGELARLEEEQHQQAAAIAGGLLATGSTPFSPSHSRSESSSSNHHHHHREDRHRSSSNGGMASADRSGHPRGSSNSSRAVSPAPARPAHQLPTKPRSPKLPPKPTGAASFPPVGVDPRAAMVGRGGGRQILRYDDL</sequence>
<evidence type="ECO:0000313" key="6">
    <source>
        <dbReference type="Proteomes" id="UP001194696"/>
    </source>
</evidence>
<dbReference type="InterPro" id="IPR035979">
    <property type="entry name" value="RBD_domain_sf"/>
</dbReference>
<proteinExistence type="predicted"/>
<feature type="compositionally biased region" description="Pro residues" evidence="3">
    <location>
        <begin position="163"/>
        <end position="173"/>
    </location>
</feature>
<dbReference type="SUPFAM" id="SSF54928">
    <property type="entry name" value="RNA-binding domain, RBD"/>
    <property type="match status" value="1"/>
</dbReference>
<feature type="compositionally biased region" description="Low complexity" evidence="3">
    <location>
        <begin position="516"/>
        <end position="534"/>
    </location>
</feature>
<accession>A0ABQ7KD63</accession>
<name>A0ABQ7KD63_9FUNG</name>
<feature type="domain" description="RRM" evidence="4">
    <location>
        <begin position="358"/>
        <end position="430"/>
    </location>
</feature>
<feature type="region of interest" description="Disordered" evidence="3">
    <location>
        <begin position="469"/>
        <end position="582"/>
    </location>
</feature>
<feature type="compositionally biased region" description="Basic and acidic residues" evidence="3">
    <location>
        <begin position="317"/>
        <end position="333"/>
    </location>
</feature>
<feature type="compositionally biased region" description="Low complexity" evidence="3">
    <location>
        <begin position="60"/>
        <end position="72"/>
    </location>
</feature>
<gene>
    <name evidence="5" type="ORF">BGZ96_008251</name>
</gene>
<evidence type="ECO:0000259" key="4">
    <source>
        <dbReference type="PROSITE" id="PS50102"/>
    </source>
</evidence>
<comment type="caution">
    <text evidence="5">The sequence shown here is derived from an EMBL/GenBank/DDBJ whole genome shotgun (WGS) entry which is preliminary data.</text>
</comment>
<keyword evidence="6" id="KW-1185">Reference proteome</keyword>
<dbReference type="PANTHER" id="PTHR48024">
    <property type="entry name" value="GEO13361P1-RELATED"/>
    <property type="match status" value="1"/>
</dbReference>
<dbReference type="InterPro" id="IPR012677">
    <property type="entry name" value="Nucleotide-bd_a/b_plait_sf"/>
</dbReference>
<dbReference type="Proteomes" id="UP001194696">
    <property type="component" value="Unassembled WGS sequence"/>
</dbReference>
<dbReference type="SMART" id="SM00360">
    <property type="entry name" value="RRM"/>
    <property type="match status" value="1"/>
</dbReference>
<dbReference type="PROSITE" id="PS50102">
    <property type="entry name" value="RRM"/>
    <property type="match status" value="1"/>
</dbReference>